<dbReference type="InterPro" id="IPR000515">
    <property type="entry name" value="MetI-like"/>
</dbReference>
<evidence type="ECO:0000256" key="1">
    <source>
        <dbReference type="ARBA" id="ARBA00004651"/>
    </source>
</evidence>
<proteinExistence type="predicted"/>
<sequence length="269" mass="28916">MMRKRKIDPLLLIGLIIIAGSLFLAIFGSSLAPYDPQEPVGDFSMPPSADHWFGTDGSGLDVFSRVLAAPRVDVAIAVTAAIVSAVLGTGVGLYAGYFTGRISEIVMRISDILQSFPVFILAMVLVTLTGRNVVNLIFVLAFLYTPIFVRLTRSEVVTQRTRTYVEAARATGNSEFQIATRHVLRNSLAPSLVQLSVTVGFGILLTSGLSFVGAGVRPPTPEWGIMIASGAPNIILNEWWTSIFPGIAISITVFGYAAAGNAIERWARK</sequence>
<dbReference type="PANTHER" id="PTHR43386">
    <property type="entry name" value="OLIGOPEPTIDE TRANSPORT SYSTEM PERMEASE PROTEIN APPC"/>
    <property type="match status" value="1"/>
</dbReference>
<protein>
    <submittedName>
        <fullName evidence="9">Unannotated protein</fullName>
    </submittedName>
</protein>
<evidence type="ECO:0000256" key="3">
    <source>
        <dbReference type="ARBA" id="ARBA00022475"/>
    </source>
</evidence>
<evidence type="ECO:0000313" key="11">
    <source>
        <dbReference type="EMBL" id="CAB5070905.1"/>
    </source>
</evidence>
<feature type="transmembrane region" description="Helical" evidence="7">
    <location>
        <begin position="134"/>
        <end position="152"/>
    </location>
</feature>
<gene>
    <name evidence="9" type="ORF">UFOPK2342_00369</name>
    <name evidence="10" type="ORF">UFOPK2423_00070</name>
    <name evidence="11" type="ORF">UFOPK4367_00054</name>
</gene>
<evidence type="ECO:0000259" key="8">
    <source>
        <dbReference type="PROSITE" id="PS50928"/>
    </source>
</evidence>
<evidence type="ECO:0000256" key="5">
    <source>
        <dbReference type="ARBA" id="ARBA00022989"/>
    </source>
</evidence>
<keyword evidence="4 7" id="KW-0812">Transmembrane</keyword>
<dbReference type="SUPFAM" id="SSF161098">
    <property type="entry name" value="MetI-like"/>
    <property type="match status" value="1"/>
</dbReference>
<name>A0A6J6M7Q8_9ZZZZ</name>
<feature type="transmembrane region" description="Helical" evidence="7">
    <location>
        <begin position="109"/>
        <end position="128"/>
    </location>
</feature>
<dbReference type="GO" id="GO:0005886">
    <property type="term" value="C:plasma membrane"/>
    <property type="evidence" value="ECO:0007669"/>
    <property type="project" value="UniProtKB-SubCell"/>
</dbReference>
<dbReference type="InterPro" id="IPR050366">
    <property type="entry name" value="BP-dependent_transpt_permease"/>
</dbReference>
<dbReference type="PROSITE" id="PS50928">
    <property type="entry name" value="ABC_TM1"/>
    <property type="match status" value="1"/>
</dbReference>
<evidence type="ECO:0000313" key="9">
    <source>
        <dbReference type="EMBL" id="CAB4669902.1"/>
    </source>
</evidence>
<dbReference type="Gene3D" id="1.10.3720.10">
    <property type="entry name" value="MetI-like"/>
    <property type="match status" value="1"/>
</dbReference>
<reference evidence="9" key="1">
    <citation type="submission" date="2020-05" db="EMBL/GenBank/DDBJ databases">
        <authorList>
            <person name="Chiriac C."/>
            <person name="Salcher M."/>
            <person name="Ghai R."/>
            <person name="Kavagutti S V."/>
        </authorList>
    </citation>
    <scope>NUCLEOTIDE SEQUENCE</scope>
</reference>
<feature type="transmembrane region" description="Helical" evidence="7">
    <location>
        <begin position="12"/>
        <end position="34"/>
    </location>
</feature>
<evidence type="ECO:0000256" key="4">
    <source>
        <dbReference type="ARBA" id="ARBA00022692"/>
    </source>
</evidence>
<feature type="transmembrane region" description="Helical" evidence="7">
    <location>
        <begin position="192"/>
        <end position="216"/>
    </location>
</feature>
<dbReference type="CDD" id="cd06261">
    <property type="entry name" value="TM_PBP2"/>
    <property type="match status" value="1"/>
</dbReference>
<evidence type="ECO:0000256" key="6">
    <source>
        <dbReference type="ARBA" id="ARBA00023136"/>
    </source>
</evidence>
<keyword evidence="5 7" id="KW-1133">Transmembrane helix</keyword>
<keyword evidence="3" id="KW-1003">Cell membrane</keyword>
<evidence type="ECO:0000256" key="7">
    <source>
        <dbReference type="SAM" id="Phobius"/>
    </source>
</evidence>
<dbReference type="GO" id="GO:0055085">
    <property type="term" value="P:transmembrane transport"/>
    <property type="evidence" value="ECO:0007669"/>
    <property type="project" value="InterPro"/>
</dbReference>
<dbReference type="EMBL" id="CAEZXB010000004">
    <property type="protein sequence ID" value="CAB4669902.1"/>
    <property type="molecule type" value="Genomic_DNA"/>
</dbReference>
<evidence type="ECO:0000256" key="2">
    <source>
        <dbReference type="ARBA" id="ARBA00022448"/>
    </source>
</evidence>
<evidence type="ECO:0000313" key="10">
    <source>
        <dbReference type="EMBL" id="CAB4682989.1"/>
    </source>
</evidence>
<dbReference type="Pfam" id="PF00528">
    <property type="entry name" value="BPD_transp_1"/>
    <property type="match status" value="1"/>
</dbReference>
<organism evidence="9">
    <name type="scientific">freshwater metagenome</name>
    <dbReference type="NCBI Taxonomy" id="449393"/>
    <lineage>
        <taxon>unclassified sequences</taxon>
        <taxon>metagenomes</taxon>
        <taxon>ecological metagenomes</taxon>
    </lineage>
</organism>
<dbReference type="EMBL" id="CAFBRC010000002">
    <property type="protein sequence ID" value="CAB5070905.1"/>
    <property type="molecule type" value="Genomic_DNA"/>
</dbReference>
<dbReference type="InterPro" id="IPR035906">
    <property type="entry name" value="MetI-like_sf"/>
</dbReference>
<accession>A0A6J6M7Q8</accession>
<dbReference type="PANTHER" id="PTHR43386:SF1">
    <property type="entry name" value="D,D-DIPEPTIDE TRANSPORT SYSTEM PERMEASE PROTEIN DDPC-RELATED"/>
    <property type="match status" value="1"/>
</dbReference>
<feature type="transmembrane region" description="Helical" evidence="7">
    <location>
        <begin position="74"/>
        <end position="97"/>
    </location>
</feature>
<feature type="transmembrane region" description="Helical" evidence="7">
    <location>
        <begin position="239"/>
        <end position="259"/>
    </location>
</feature>
<feature type="domain" description="ABC transmembrane type-1" evidence="8">
    <location>
        <begin position="70"/>
        <end position="260"/>
    </location>
</feature>
<dbReference type="AlphaFoldDB" id="A0A6J6M7Q8"/>
<dbReference type="EMBL" id="CAEZXN010000001">
    <property type="protein sequence ID" value="CAB4682989.1"/>
    <property type="molecule type" value="Genomic_DNA"/>
</dbReference>
<keyword evidence="2" id="KW-0813">Transport</keyword>
<comment type="subcellular location">
    <subcellularLocation>
        <location evidence="1">Cell membrane</location>
        <topology evidence="1">Multi-pass membrane protein</topology>
    </subcellularLocation>
</comment>
<keyword evidence="6 7" id="KW-0472">Membrane</keyword>